<gene>
    <name evidence="5" type="ORF">EI42_01684</name>
</gene>
<sequence>MPTYLVHDTFDTARLIAWYRAQETERPEGLFRDPYAKRLAGERGAELVRTLPQSEQDSWPIVLRTHIYDELLQQVLAETAIDTVINLAAGLDTRPYRLALPEGLRWIEVDHENVLSYKEELLAGERARCQVERVPFDITDAETRTAFLDRVQQESKQIFVLTEGLLVYLTEADVRGLATDLTAHSAIRWWLTEFISPLALRQDANRWNAYAAESVRTRFAPPGGLAFFEEYGWQARDYRWPLREMLRLKLPLRNRWLLQIINALSGKKIAPETGGFLLLERADRKETP</sequence>
<evidence type="ECO:0000313" key="6">
    <source>
        <dbReference type="Proteomes" id="UP000248806"/>
    </source>
</evidence>
<dbReference type="Pfam" id="PF04072">
    <property type="entry name" value="LCM"/>
    <property type="match status" value="1"/>
</dbReference>
<evidence type="ECO:0000256" key="3">
    <source>
        <dbReference type="ARBA" id="ARBA00022679"/>
    </source>
</evidence>
<dbReference type="PANTHER" id="PTHR43619">
    <property type="entry name" value="S-ADENOSYL-L-METHIONINE-DEPENDENT METHYLTRANSFERASE YKTD-RELATED"/>
    <property type="match status" value="1"/>
</dbReference>
<reference evidence="5 6" key="1">
    <citation type="submission" date="2018-06" db="EMBL/GenBank/DDBJ databases">
        <title>Genomic Encyclopedia of Archaeal and Bacterial Type Strains, Phase II (KMG-II): from individual species to whole genera.</title>
        <authorList>
            <person name="Goeker M."/>
        </authorList>
    </citation>
    <scope>NUCLEOTIDE SEQUENCE [LARGE SCALE GENOMIC DNA]</scope>
    <source>
        <strain evidence="5 6">ATCC BAA-1881</strain>
    </source>
</reference>
<dbReference type="Proteomes" id="UP000248806">
    <property type="component" value="Unassembled WGS sequence"/>
</dbReference>
<proteinExistence type="inferred from homology"/>
<evidence type="ECO:0000256" key="1">
    <source>
        <dbReference type="ARBA" id="ARBA00008138"/>
    </source>
</evidence>
<dbReference type="SUPFAM" id="SSF53335">
    <property type="entry name" value="S-adenosyl-L-methionine-dependent methyltransferases"/>
    <property type="match status" value="1"/>
</dbReference>
<dbReference type="GO" id="GO:0008168">
    <property type="term" value="F:methyltransferase activity"/>
    <property type="evidence" value="ECO:0007669"/>
    <property type="project" value="UniProtKB-UniRule"/>
</dbReference>
<evidence type="ECO:0000313" key="5">
    <source>
        <dbReference type="EMBL" id="PZW32592.1"/>
    </source>
</evidence>
<dbReference type="OrthoDB" id="9800233at2"/>
<dbReference type="InterPro" id="IPR007213">
    <property type="entry name" value="Ppm1/Ppm2/Tcmp"/>
</dbReference>
<name>A0A326U9Z0_THEHA</name>
<dbReference type="InterPro" id="IPR011610">
    <property type="entry name" value="SAM_mthyl_Trfase_ML2640-like"/>
</dbReference>
<keyword evidence="4" id="KW-0949">S-adenosyl-L-methionine</keyword>
<protein>
    <recommendedName>
        <fullName evidence="4">S-adenosyl-L-methionine-dependent methyltransferase</fullName>
        <ecNumber evidence="4">2.1.1.-</ecNumber>
    </recommendedName>
</protein>
<keyword evidence="6" id="KW-1185">Reference proteome</keyword>
<keyword evidence="3 5" id="KW-0808">Transferase</keyword>
<evidence type="ECO:0000256" key="4">
    <source>
        <dbReference type="RuleBase" id="RU362030"/>
    </source>
</evidence>
<dbReference type="Gene3D" id="3.40.50.150">
    <property type="entry name" value="Vaccinia Virus protein VP39"/>
    <property type="match status" value="1"/>
</dbReference>
<accession>A0A326U9Z0</accession>
<organism evidence="5 6">
    <name type="scientific">Thermosporothrix hazakensis</name>
    <dbReference type="NCBI Taxonomy" id="644383"/>
    <lineage>
        <taxon>Bacteria</taxon>
        <taxon>Bacillati</taxon>
        <taxon>Chloroflexota</taxon>
        <taxon>Ktedonobacteria</taxon>
        <taxon>Ktedonobacterales</taxon>
        <taxon>Thermosporotrichaceae</taxon>
        <taxon>Thermosporothrix</taxon>
    </lineage>
</organism>
<comment type="similarity">
    <text evidence="1 4">Belongs to the UPF0677 family.</text>
</comment>
<evidence type="ECO:0000256" key="2">
    <source>
        <dbReference type="ARBA" id="ARBA00022603"/>
    </source>
</evidence>
<comment type="caution">
    <text evidence="5">The sequence shown here is derived from an EMBL/GenBank/DDBJ whole genome shotgun (WGS) entry which is preliminary data.</text>
</comment>
<comment type="function">
    <text evidence="4">Exhibits S-adenosyl-L-methionine-dependent methyltransferase activity.</text>
</comment>
<dbReference type="RefSeq" id="WP_111320780.1">
    <property type="nucleotide sequence ID" value="NZ_BIFX01000002.1"/>
</dbReference>
<dbReference type="NCBIfam" id="TIGR00027">
    <property type="entry name" value="mthyl_TIGR00027"/>
    <property type="match status" value="1"/>
</dbReference>
<dbReference type="InterPro" id="IPR029063">
    <property type="entry name" value="SAM-dependent_MTases_sf"/>
</dbReference>
<dbReference type="EMBL" id="QKUF01000004">
    <property type="protein sequence ID" value="PZW32592.1"/>
    <property type="molecule type" value="Genomic_DNA"/>
</dbReference>
<dbReference type="EC" id="2.1.1.-" evidence="4"/>
<keyword evidence="2 4" id="KW-0489">Methyltransferase</keyword>
<dbReference type="PANTHER" id="PTHR43619:SF2">
    <property type="entry name" value="S-ADENOSYL-L-METHIONINE-DEPENDENT METHYLTRANSFERASES SUPERFAMILY PROTEIN"/>
    <property type="match status" value="1"/>
</dbReference>
<dbReference type="GO" id="GO:0032259">
    <property type="term" value="P:methylation"/>
    <property type="evidence" value="ECO:0007669"/>
    <property type="project" value="UniProtKB-KW"/>
</dbReference>
<dbReference type="AlphaFoldDB" id="A0A326U9Z0"/>